<dbReference type="RefSeq" id="WP_052198761.1">
    <property type="nucleotide sequence ID" value="NZ_CP007496.1"/>
</dbReference>
<feature type="transmembrane region" description="Helical" evidence="1">
    <location>
        <begin position="61"/>
        <end position="81"/>
    </location>
</feature>
<evidence type="ECO:0000313" key="2">
    <source>
        <dbReference type="EMBL" id="AJA06273.1"/>
    </source>
</evidence>
<gene>
    <name evidence="2" type="ORF">TM7x_00135</name>
</gene>
<keyword evidence="1" id="KW-1133">Transmembrane helix</keyword>
<evidence type="ECO:0000313" key="3">
    <source>
        <dbReference type="Proteomes" id="UP000030902"/>
    </source>
</evidence>
<keyword evidence="1" id="KW-0472">Membrane</keyword>
<reference evidence="2 3" key="1">
    <citation type="journal article" date="2015" name="Proc. Natl. Acad. Sci. U.S.A.">
        <title>Cultivation of a human-associated TM7 phylotype reveals a reduced genome and epibiotic parasitic lifestyle.</title>
        <authorList>
            <person name="He X."/>
            <person name="McLean J.S."/>
            <person name="Edlund A."/>
            <person name="Yooseph S."/>
            <person name="Hall A.P."/>
            <person name="Liu S.Y."/>
            <person name="Dorrestein P.C."/>
            <person name="Esquenazi E."/>
            <person name="Hunter R.C."/>
            <person name="Cheng G."/>
            <person name="Nelson K.E."/>
            <person name="Lux R."/>
            <person name="Shi W."/>
        </authorList>
    </citation>
    <scope>NUCLEOTIDE SEQUENCE [LARGE SCALE GENOMIC DNA]</scope>
    <source>
        <strain evidence="2 3">TM7x</strain>
    </source>
</reference>
<dbReference type="EMBL" id="CP007496">
    <property type="protein sequence ID" value="AJA06273.1"/>
    <property type="molecule type" value="Genomic_DNA"/>
</dbReference>
<keyword evidence="1" id="KW-0812">Transmembrane</keyword>
<sequence>MIQGYISKIVTALLTIGLGVALAATPVSALGEGGASAGIGAARGDNTPSNLVNGDSSIIKRAINIMLFAVGVLSVVMLIFGGFRYVISGGKKESVTNAKNTILYAIVGLLVAVFAYAIINFILGAALSGGSTTNV</sequence>
<dbReference type="Proteomes" id="UP000030902">
    <property type="component" value="Chromosome"/>
</dbReference>
<organism evidence="2 3">
    <name type="scientific">Candidatus Nanosynbacter lyticus</name>
    <dbReference type="NCBI Taxonomy" id="2093824"/>
    <lineage>
        <taxon>Bacteria</taxon>
        <taxon>Candidatus Saccharimonadota</taxon>
        <taxon>Candidatus Saccharimonadia</taxon>
        <taxon>Candidatus Nanosynbacterales</taxon>
        <taxon>Candidatus Nanosynbacteraceae</taxon>
        <taxon>Candidatus Nanosynbacter</taxon>
    </lineage>
</organism>
<protein>
    <submittedName>
        <fullName evidence="2">Membrane protein</fullName>
    </submittedName>
</protein>
<dbReference type="KEGG" id="sox:TM7x_00135"/>
<dbReference type="Pfam" id="PF18895">
    <property type="entry name" value="T4SS_pilin"/>
    <property type="match status" value="1"/>
</dbReference>
<dbReference type="AlphaFoldDB" id="A0A6S4GQ55"/>
<feature type="transmembrane region" description="Helical" evidence="1">
    <location>
        <begin position="102"/>
        <end position="127"/>
    </location>
</feature>
<evidence type="ECO:0000256" key="1">
    <source>
        <dbReference type="SAM" id="Phobius"/>
    </source>
</evidence>
<dbReference type="InterPro" id="IPR043993">
    <property type="entry name" value="T4SS_pilin"/>
</dbReference>
<accession>A0A6S4GQ55</accession>
<keyword evidence="3" id="KW-1185">Reference proteome</keyword>
<name>A0A6S4GQ55_9BACT</name>
<proteinExistence type="predicted"/>